<protein>
    <submittedName>
        <fullName evidence="6">RNA polymerase sigma70</fullName>
    </submittedName>
</protein>
<dbReference type="InterPro" id="IPR036388">
    <property type="entry name" value="WH-like_DNA-bd_sf"/>
</dbReference>
<dbReference type="Proteomes" id="UP000051295">
    <property type="component" value="Unassembled WGS sequence"/>
</dbReference>
<evidence type="ECO:0000256" key="2">
    <source>
        <dbReference type="ARBA" id="ARBA00023082"/>
    </source>
</evidence>
<dbReference type="STRING" id="1641875.XM53_21745"/>
<dbReference type="InterPro" id="IPR013325">
    <property type="entry name" value="RNA_pol_sigma_r2"/>
</dbReference>
<organism evidence="6 7">
    <name type="scientific">Roseovarius atlanticus</name>
    <dbReference type="NCBI Taxonomy" id="1641875"/>
    <lineage>
        <taxon>Bacteria</taxon>
        <taxon>Pseudomonadati</taxon>
        <taxon>Pseudomonadota</taxon>
        <taxon>Alphaproteobacteria</taxon>
        <taxon>Rhodobacterales</taxon>
        <taxon>Roseobacteraceae</taxon>
        <taxon>Roseovarius</taxon>
    </lineage>
</organism>
<proteinExistence type="predicted"/>
<name>A0A0T5NNI2_9RHOB</name>
<dbReference type="RefSeq" id="WP_057796895.1">
    <property type="nucleotide sequence ID" value="NZ_LAXJ01000038.1"/>
</dbReference>
<accession>A0A0T5NNI2</accession>
<evidence type="ECO:0000256" key="3">
    <source>
        <dbReference type="ARBA" id="ARBA00023125"/>
    </source>
</evidence>
<gene>
    <name evidence="6" type="ORF">XM53_21745</name>
</gene>
<dbReference type="PATRIC" id="fig|1641875.4.peg.3434"/>
<dbReference type="NCBIfam" id="TIGR02937">
    <property type="entry name" value="sigma70-ECF"/>
    <property type="match status" value="1"/>
</dbReference>
<sequence>MTEPDTKTREPAHDRDPAEIALAEGRQAFLGFLVRRLGNKADADDVLQEFCVRVLTRKDQLRDVERMDSWLYAILRSTMNDHFRKLARRGRLAEAYGSEPEALADDAPAQMAQFCRCLDGLVPAQRAADAELIRRVDFGEEDRAAVAFDMGLTRNALGVRLHRARAALRDALTGQCGKCCKTGWDDCYCTPIGCENPEDETHCAPKDASN</sequence>
<dbReference type="GO" id="GO:0016987">
    <property type="term" value="F:sigma factor activity"/>
    <property type="evidence" value="ECO:0007669"/>
    <property type="project" value="UniProtKB-KW"/>
</dbReference>
<dbReference type="OrthoDB" id="7861343at2"/>
<dbReference type="InterPro" id="IPR014284">
    <property type="entry name" value="RNA_pol_sigma-70_dom"/>
</dbReference>
<keyword evidence="3" id="KW-0238">DNA-binding</keyword>
<reference evidence="6 7" key="1">
    <citation type="submission" date="2015-04" db="EMBL/GenBank/DDBJ databases">
        <title>The draft genome sequence of Roseovarius sp.R12b.</title>
        <authorList>
            <person name="Li G."/>
            <person name="Lai Q."/>
            <person name="Shao Z."/>
            <person name="Yan P."/>
        </authorList>
    </citation>
    <scope>NUCLEOTIDE SEQUENCE [LARGE SCALE GENOMIC DNA]</scope>
    <source>
        <strain evidence="6 7">R12B</strain>
    </source>
</reference>
<evidence type="ECO:0000313" key="6">
    <source>
        <dbReference type="EMBL" id="KRS10320.1"/>
    </source>
</evidence>
<dbReference type="Pfam" id="PF04542">
    <property type="entry name" value="Sigma70_r2"/>
    <property type="match status" value="1"/>
</dbReference>
<evidence type="ECO:0000259" key="5">
    <source>
        <dbReference type="Pfam" id="PF04542"/>
    </source>
</evidence>
<dbReference type="InterPro" id="IPR007627">
    <property type="entry name" value="RNA_pol_sigma70_r2"/>
</dbReference>
<dbReference type="InterPro" id="IPR039425">
    <property type="entry name" value="RNA_pol_sigma-70-like"/>
</dbReference>
<keyword evidence="2" id="KW-0731">Sigma factor</keyword>
<dbReference type="PANTHER" id="PTHR43133">
    <property type="entry name" value="RNA POLYMERASE ECF-TYPE SIGMA FACTO"/>
    <property type="match status" value="1"/>
</dbReference>
<dbReference type="PANTHER" id="PTHR43133:SF8">
    <property type="entry name" value="RNA POLYMERASE SIGMA FACTOR HI_1459-RELATED"/>
    <property type="match status" value="1"/>
</dbReference>
<dbReference type="GO" id="GO:0006352">
    <property type="term" value="P:DNA-templated transcription initiation"/>
    <property type="evidence" value="ECO:0007669"/>
    <property type="project" value="InterPro"/>
</dbReference>
<feature type="domain" description="RNA polymerase sigma-70 region 2" evidence="5">
    <location>
        <begin position="29"/>
        <end position="88"/>
    </location>
</feature>
<keyword evidence="7" id="KW-1185">Reference proteome</keyword>
<evidence type="ECO:0000256" key="1">
    <source>
        <dbReference type="ARBA" id="ARBA00023015"/>
    </source>
</evidence>
<dbReference type="Gene3D" id="1.10.1740.10">
    <property type="match status" value="1"/>
</dbReference>
<dbReference type="EMBL" id="LAXJ01000038">
    <property type="protein sequence ID" value="KRS10320.1"/>
    <property type="molecule type" value="Genomic_DNA"/>
</dbReference>
<keyword evidence="4" id="KW-0804">Transcription</keyword>
<dbReference type="GO" id="GO:0003677">
    <property type="term" value="F:DNA binding"/>
    <property type="evidence" value="ECO:0007669"/>
    <property type="project" value="UniProtKB-KW"/>
</dbReference>
<evidence type="ECO:0000256" key="4">
    <source>
        <dbReference type="ARBA" id="ARBA00023163"/>
    </source>
</evidence>
<dbReference type="Gene3D" id="1.10.10.10">
    <property type="entry name" value="Winged helix-like DNA-binding domain superfamily/Winged helix DNA-binding domain"/>
    <property type="match status" value="1"/>
</dbReference>
<comment type="caution">
    <text evidence="6">The sequence shown here is derived from an EMBL/GenBank/DDBJ whole genome shotgun (WGS) entry which is preliminary data.</text>
</comment>
<evidence type="ECO:0000313" key="7">
    <source>
        <dbReference type="Proteomes" id="UP000051295"/>
    </source>
</evidence>
<keyword evidence="1" id="KW-0805">Transcription regulation</keyword>
<dbReference type="AlphaFoldDB" id="A0A0T5NNI2"/>
<dbReference type="SUPFAM" id="SSF88946">
    <property type="entry name" value="Sigma2 domain of RNA polymerase sigma factors"/>
    <property type="match status" value="1"/>
</dbReference>